<evidence type="ECO:0000313" key="2">
    <source>
        <dbReference type="EMBL" id="GBP51709.1"/>
    </source>
</evidence>
<dbReference type="Proteomes" id="UP000299102">
    <property type="component" value="Unassembled WGS sequence"/>
</dbReference>
<dbReference type="AlphaFoldDB" id="A0A4C1WN30"/>
<keyword evidence="3" id="KW-1185">Reference proteome</keyword>
<reference evidence="2 3" key="1">
    <citation type="journal article" date="2019" name="Commun. Biol.">
        <title>The bagworm genome reveals a unique fibroin gene that provides high tensile strength.</title>
        <authorList>
            <person name="Kono N."/>
            <person name="Nakamura H."/>
            <person name="Ohtoshi R."/>
            <person name="Tomita M."/>
            <person name="Numata K."/>
            <person name="Arakawa K."/>
        </authorList>
    </citation>
    <scope>NUCLEOTIDE SEQUENCE [LARGE SCALE GENOMIC DNA]</scope>
</reference>
<feature type="region of interest" description="Disordered" evidence="1">
    <location>
        <begin position="35"/>
        <end position="97"/>
    </location>
</feature>
<sequence>MHRYPKVKQLMPEHIVPSADGPAISYSMTVSLRTRDAGGRESSQVVPPVLSKSVQPTDNRRSDHSAVPIIHKRCQISGPVSASAPARSRRRSAAARPRHGFAPILRIDMEKFTLVRRARRRLRGRRARRRVQLQRE</sequence>
<gene>
    <name evidence="2" type="ORF">EVAR_96260_1</name>
</gene>
<evidence type="ECO:0000256" key="1">
    <source>
        <dbReference type="SAM" id="MobiDB-lite"/>
    </source>
</evidence>
<accession>A0A4C1WN30</accession>
<proteinExistence type="predicted"/>
<comment type="caution">
    <text evidence="2">The sequence shown here is derived from an EMBL/GenBank/DDBJ whole genome shotgun (WGS) entry which is preliminary data.</text>
</comment>
<name>A0A4C1WN30_EUMVA</name>
<evidence type="ECO:0000313" key="3">
    <source>
        <dbReference type="Proteomes" id="UP000299102"/>
    </source>
</evidence>
<organism evidence="2 3">
    <name type="scientific">Eumeta variegata</name>
    <name type="common">Bagworm moth</name>
    <name type="synonym">Eumeta japonica</name>
    <dbReference type="NCBI Taxonomy" id="151549"/>
    <lineage>
        <taxon>Eukaryota</taxon>
        <taxon>Metazoa</taxon>
        <taxon>Ecdysozoa</taxon>
        <taxon>Arthropoda</taxon>
        <taxon>Hexapoda</taxon>
        <taxon>Insecta</taxon>
        <taxon>Pterygota</taxon>
        <taxon>Neoptera</taxon>
        <taxon>Endopterygota</taxon>
        <taxon>Lepidoptera</taxon>
        <taxon>Glossata</taxon>
        <taxon>Ditrysia</taxon>
        <taxon>Tineoidea</taxon>
        <taxon>Psychidae</taxon>
        <taxon>Oiketicinae</taxon>
        <taxon>Eumeta</taxon>
    </lineage>
</organism>
<feature type="compositionally biased region" description="Basic residues" evidence="1">
    <location>
        <begin position="87"/>
        <end position="97"/>
    </location>
</feature>
<protein>
    <submittedName>
        <fullName evidence="2">Uncharacterized protein</fullName>
    </submittedName>
</protein>
<dbReference type="EMBL" id="BGZK01000587">
    <property type="protein sequence ID" value="GBP51709.1"/>
    <property type="molecule type" value="Genomic_DNA"/>
</dbReference>